<organism evidence="1 2">
    <name type="scientific">Streptomyces uncialis</name>
    <dbReference type="NCBI Taxonomy" id="1048205"/>
    <lineage>
        <taxon>Bacteria</taxon>
        <taxon>Bacillati</taxon>
        <taxon>Actinomycetota</taxon>
        <taxon>Actinomycetes</taxon>
        <taxon>Kitasatosporales</taxon>
        <taxon>Streptomycetaceae</taxon>
        <taxon>Streptomyces</taxon>
    </lineage>
</organism>
<dbReference type="EMBL" id="LFBV01000005">
    <property type="protein sequence ID" value="OKH93224.1"/>
    <property type="molecule type" value="Genomic_DNA"/>
</dbReference>
<keyword evidence="1" id="KW-0449">Lipoprotein</keyword>
<reference evidence="1 2" key="1">
    <citation type="submission" date="2015-06" db="EMBL/GenBank/DDBJ databases">
        <title>Cloning and characterization of the uncialamcin biosynthetic gene cluster.</title>
        <authorList>
            <person name="Yan X."/>
            <person name="Huang T."/>
            <person name="Ge H."/>
            <person name="Shen B."/>
        </authorList>
    </citation>
    <scope>NUCLEOTIDE SEQUENCE [LARGE SCALE GENOMIC DNA]</scope>
    <source>
        <strain evidence="1 2">DCA2648</strain>
    </source>
</reference>
<dbReference type="AlphaFoldDB" id="A0A1Q4V5Y8"/>
<name>A0A1Q4V5Y8_9ACTN</name>
<proteinExistence type="predicted"/>
<dbReference type="Proteomes" id="UP000186455">
    <property type="component" value="Unassembled WGS sequence"/>
</dbReference>
<evidence type="ECO:0000313" key="1">
    <source>
        <dbReference type="EMBL" id="OKH93224.1"/>
    </source>
</evidence>
<keyword evidence="2" id="KW-1185">Reference proteome</keyword>
<accession>A0A1Q4V5Y8</accession>
<sequence length="393" mass="42338">MVVVAVLAGLAGCGAPVRADPVLADAQRVLDRRAAAVLARDTTGYRATLDPGPRGGTPPADPLYDRLARVPLHSWSYTVKDADRSGDRATVRAELGYRIAGYDRAPVVADRAVELRERDGRWYVAGDRPARDAPRQLWEQGPVDTVRGTHSLILGVGHDRARLKEFAGLADRAVPQVSGVWGNGWARRVVVLVPRSLEAMAELLGAPASGYRGIAAVTTGETGGSGPTPADRIIVNPDAYDVLGDFGAQVVLTHEATHVATRRQTSEATPLWLSEGYADWVGYHGTGRTARQAAPELERAVGDGRVPGRLPEDADFGFSGDADRLARAYESGWLACRMIEERWGGAELTAFYRAVGAHGQRSGAVDTALRDVLGLSEDDFTARWRTYLRRELG</sequence>
<evidence type="ECO:0000313" key="2">
    <source>
        <dbReference type="Proteomes" id="UP000186455"/>
    </source>
</evidence>
<dbReference type="STRING" id="1048205.AB852_21505"/>
<comment type="caution">
    <text evidence="1">The sequence shown here is derived from an EMBL/GenBank/DDBJ whole genome shotgun (WGS) entry which is preliminary data.</text>
</comment>
<gene>
    <name evidence="1" type="ORF">AB852_21505</name>
</gene>
<protein>
    <submittedName>
        <fullName evidence="1">Lipoprotein</fullName>
    </submittedName>
</protein>